<feature type="region of interest" description="Disordered" evidence="1">
    <location>
        <begin position="544"/>
        <end position="563"/>
    </location>
</feature>
<evidence type="ECO:0008006" key="4">
    <source>
        <dbReference type="Google" id="ProtNLM"/>
    </source>
</evidence>
<dbReference type="GeneID" id="87897615"/>
<evidence type="ECO:0000256" key="1">
    <source>
        <dbReference type="SAM" id="MobiDB-lite"/>
    </source>
</evidence>
<feature type="region of interest" description="Disordered" evidence="1">
    <location>
        <begin position="602"/>
        <end position="646"/>
    </location>
</feature>
<dbReference type="EMBL" id="JAFFGZ010000005">
    <property type="protein sequence ID" value="KAK4644997.1"/>
    <property type="molecule type" value="Genomic_DNA"/>
</dbReference>
<dbReference type="RefSeq" id="XP_062733973.1">
    <property type="nucleotide sequence ID" value="XM_062878133.1"/>
</dbReference>
<comment type="caution">
    <text evidence="2">The sequence shown here is derived from an EMBL/GenBank/DDBJ whole genome shotgun (WGS) entry which is preliminary data.</text>
</comment>
<keyword evidence="3" id="KW-1185">Reference proteome</keyword>
<name>A0ABR0FQ36_9PEZI</name>
<organism evidence="2 3">
    <name type="scientific">Podospora bellae-mahoneyi</name>
    <dbReference type="NCBI Taxonomy" id="2093777"/>
    <lineage>
        <taxon>Eukaryota</taxon>
        <taxon>Fungi</taxon>
        <taxon>Dikarya</taxon>
        <taxon>Ascomycota</taxon>
        <taxon>Pezizomycotina</taxon>
        <taxon>Sordariomycetes</taxon>
        <taxon>Sordariomycetidae</taxon>
        <taxon>Sordariales</taxon>
        <taxon>Podosporaceae</taxon>
        <taxon>Podospora</taxon>
    </lineage>
</organism>
<evidence type="ECO:0000313" key="2">
    <source>
        <dbReference type="EMBL" id="KAK4644997.1"/>
    </source>
</evidence>
<feature type="compositionally biased region" description="Polar residues" evidence="1">
    <location>
        <begin position="604"/>
        <end position="640"/>
    </location>
</feature>
<accession>A0ABR0FQ36</accession>
<reference evidence="2 3" key="1">
    <citation type="journal article" date="2023" name="bioRxiv">
        <title>High-quality genome assemblies of four members of thePodospora anserinaspecies complex.</title>
        <authorList>
            <person name="Ament-Velasquez S.L."/>
            <person name="Vogan A.A."/>
            <person name="Wallerman O."/>
            <person name="Hartmann F."/>
            <person name="Gautier V."/>
            <person name="Silar P."/>
            <person name="Giraud T."/>
            <person name="Johannesson H."/>
        </authorList>
    </citation>
    <scope>NUCLEOTIDE SEQUENCE [LARGE SCALE GENOMIC DNA]</scope>
    <source>
        <strain evidence="2 3">CBS 112042</strain>
    </source>
</reference>
<sequence length="846" mass="94241">MSLPFEISQIHGALALAYRVIEIGWSDIHDAHEQYLEFGQDIKDLRISLLNLAGAIDQADRGSLLNNRPTTAAANNFHHVLGNFTGVLEECLRLFERHSTYGRNRGPIYNWRWFLLVKDEVMMLRERIAFLNIKLSVAFKALEIETSDGTRRLIVGVGELLLQRFDLLEARLSVMLGQPRPAEPERVLEIPQPLEDLLVAIAVSKHGSLSSMPLAQGIDETIFYLDRATCWHARRRVEQPTEQILASQIANMIRAYWTLQATRSGNECMEVSSRATIDDLEAHFPRLGMTVQRYLHKLGERIIDAHDALAQNGSQVPTWAQVQDALHREQHSWDEHCGWRPPQHDVNDPRRGEKIFTCRLQDHNTAEQYLEIWQHDAKNNQQLTMITRVANRDTVYQVDRTSLMVIPSDDSLVQGNDFYSIIVNPSHLGGQAGFRLAFHTKGALFDLQQFFTGYRVVDDLFGAKIILQQAEGVLRGTQRRSTGRVQLWSSTVKPTGRALPKEILTSSTSTLRNLPGMGFNPSTPPPVLPPLDSFSRLTLSQEPALTPATSPTSSSQSVETPPPIMSSFRQTPFPNSNNRFSGNSCNSNSSWQHPMLLAQVGGATRSSPIPQRYSTQSDDFQTTLTSPVSPVQRSNANTNRPLPRRPSVAFSVTSQSSAVSVASTTQSAAMIQVGPRGTMGCIIQAPEPPRLVLFIRGRTSAEPSSLLAIDINSNIRINPDLCKCRQGRSEHPQARQQVAPSQCCQVVLQPAGGRDKIYAKETAAPEDTKSVNNKKKNNGGGAEGVSTWNLASAGRFQQYNDLSNGGMKKVKKLKLVTIEFGNVQARQRFVTNFNDLKELYSKYAVV</sequence>
<feature type="compositionally biased region" description="Low complexity" evidence="1">
    <location>
        <begin position="546"/>
        <end position="559"/>
    </location>
</feature>
<gene>
    <name evidence="2" type="ORF">QC761_309860</name>
</gene>
<dbReference type="Proteomes" id="UP001322138">
    <property type="component" value="Unassembled WGS sequence"/>
</dbReference>
<protein>
    <recommendedName>
        <fullName evidence="4">Fungal N-terminal domain-containing protein</fullName>
    </recommendedName>
</protein>
<feature type="region of interest" description="Disordered" evidence="1">
    <location>
        <begin position="761"/>
        <end position="783"/>
    </location>
</feature>
<evidence type="ECO:0000313" key="3">
    <source>
        <dbReference type="Proteomes" id="UP001322138"/>
    </source>
</evidence>
<proteinExistence type="predicted"/>